<evidence type="ECO:0000256" key="1">
    <source>
        <dbReference type="ARBA" id="ARBA00001342"/>
    </source>
</evidence>
<evidence type="ECO:0000256" key="13">
    <source>
        <dbReference type="PIRSR" id="PIRSR605493-1"/>
    </source>
</evidence>
<comment type="catalytic activity">
    <reaction evidence="12">
        <text>oxaloacetate + H(+) = pyruvate + CO2</text>
        <dbReference type="Rhea" id="RHEA:15641"/>
        <dbReference type="ChEBI" id="CHEBI:15361"/>
        <dbReference type="ChEBI" id="CHEBI:15378"/>
        <dbReference type="ChEBI" id="CHEBI:16452"/>
        <dbReference type="ChEBI" id="CHEBI:16526"/>
        <dbReference type="EC" id="4.1.1.112"/>
    </reaction>
</comment>
<evidence type="ECO:0000313" key="14">
    <source>
        <dbReference type="EMBL" id="TQR17907.1"/>
    </source>
</evidence>
<comment type="subunit">
    <text evidence="4">Homotrimer.</text>
</comment>
<evidence type="ECO:0000256" key="11">
    <source>
        <dbReference type="ARBA" id="ARBA00032305"/>
    </source>
</evidence>
<proteinExistence type="inferred from homology"/>
<comment type="cofactor">
    <cofactor evidence="2">
        <name>a divalent metal cation</name>
        <dbReference type="ChEBI" id="CHEBI:60240"/>
    </cofactor>
</comment>
<reference evidence="14 15" key="1">
    <citation type="submission" date="2019-05" db="EMBL/GenBank/DDBJ databases">
        <title>Psychrobacillus vulpis sp. nov., a new species isolated from feces of a red fox that inhabits in The Tablas de Daimiel Natural Park, Albacete, Spain.</title>
        <authorList>
            <person name="Rodriguez M."/>
            <person name="Reina J.C."/>
            <person name="Bejar V."/>
            <person name="Llamas I."/>
        </authorList>
    </citation>
    <scope>NUCLEOTIDE SEQUENCE [LARGE SCALE GENOMIC DNA]</scope>
    <source>
        <strain evidence="14 15">NHI-2</strain>
    </source>
</reference>
<feature type="binding site" evidence="13">
    <location>
        <position position="117"/>
    </location>
    <ligand>
        <name>Mg(2+)</name>
        <dbReference type="ChEBI" id="CHEBI:18420"/>
    </ligand>
</feature>
<feature type="binding site" evidence="13">
    <location>
        <begin position="94"/>
        <end position="97"/>
    </location>
    <ligand>
        <name>substrate</name>
    </ligand>
</feature>
<evidence type="ECO:0000313" key="15">
    <source>
        <dbReference type="Proteomes" id="UP000318937"/>
    </source>
</evidence>
<dbReference type="CDD" id="cd16841">
    <property type="entry name" value="RraA_family"/>
    <property type="match status" value="1"/>
</dbReference>
<evidence type="ECO:0000256" key="4">
    <source>
        <dbReference type="ARBA" id="ARBA00011233"/>
    </source>
</evidence>
<organism evidence="14 15">
    <name type="scientific">Psychrobacillus soli</name>
    <dbReference type="NCBI Taxonomy" id="1543965"/>
    <lineage>
        <taxon>Bacteria</taxon>
        <taxon>Bacillati</taxon>
        <taxon>Bacillota</taxon>
        <taxon>Bacilli</taxon>
        <taxon>Bacillales</taxon>
        <taxon>Bacillaceae</taxon>
        <taxon>Psychrobacillus</taxon>
    </lineage>
</organism>
<evidence type="ECO:0000256" key="7">
    <source>
        <dbReference type="ARBA" id="ARBA00016549"/>
    </source>
</evidence>
<comment type="cofactor">
    <cofactor evidence="13">
        <name>Mg(2+)</name>
        <dbReference type="ChEBI" id="CHEBI:18420"/>
    </cofactor>
</comment>
<gene>
    <name evidence="14" type="ORF">FG383_03375</name>
</gene>
<evidence type="ECO:0000256" key="2">
    <source>
        <dbReference type="ARBA" id="ARBA00001968"/>
    </source>
</evidence>
<comment type="function">
    <text evidence="8">Catalyzes the aldol cleavage of 4-hydroxy-4-methyl-2-oxoglutarate (HMG) into 2 molecules of pyruvate. Also contains a secondary oxaloacetate (OAA) decarboxylase activity due to the common pyruvate enolate transition state formed following C-C bond cleavage in the retro-aldol and decarboxylation reactions.</text>
</comment>
<dbReference type="Gene3D" id="3.50.30.40">
    <property type="entry name" value="Ribonuclease E inhibitor RraA/RraA-like"/>
    <property type="match status" value="1"/>
</dbReference>
<keyword evidence="13" id="KW-0479">Metal-binding</keyword>
<evidence type="ECO:0000256" key="3">
    <source>
        <dbReference type="ARBA" id="ARBA00008621"/>
    </source>
</evidence>
<dbReference type="GO" id="GO:0046872">
    <property type="term" value="F:metal ion binding"/>
    <property type="evidence" value="ECO:0007669"/>
    <property type="project" value="UniProtKB-KW"/>
</dbReference>
<dbReference type="OrthoDB" id="9784786at2"/>
<dbReference type="SUPFAM" id="SSF89562">
    <property type="entry name" value="RraA-like"/>
    <property type="match status" value="1"/>
</dbReference>
<dbReference type="InterPro" id="IPR005493">
    <property type="entry name" value="RraA/RraA-like"/>
</dbReference>
<protein>
    <recommendedName>
        <fullName evidence="7">Putative 4-hydroxy-4-methyl-2-oxoglutarate aldolase</fullName>
        <ecNumber evidence="6">4.1.1.112</ecNumber>
        <ecNumber evidence="5">4.1.3.17</ecNumber>
    </recommendedName>
    <alternativeName>
        <fullName evidence="11">Oxaloacetate decarboxylase</fullName>
    </alternativeName>
    <alternativeName>
        <fullName evidence="9">Regulator of ribonuclease activity homolog</fullName>
    </alternativeName>
    <alternativeName>
        <fullName evidence="10">RraA-like protein</fullName>
    </alternativeName>
</protein>
<dbReference type="PANTHER" id="PTHR33254:SF4">
    <property type="entry name" value="4-HYDROXY-4-METHYL-2-OXOGLUTARATE ALDOLASE 3-RELATED"/>
    <property type="match status" value="1"/>
</dbReference>
<sequence length="231" mass="24822">MFVFTVKPRVQGVTPELVDLFQDVGTSTIGHLTDFGFLKGLKPLFRPIHFVGNAVTVRLPHMDSTAVHKALDFVEPGDVLVIDMSGDVERSCFGGIVSYAAKAKKVAGVIVAGSINDVEEIKEIQLPVFSLGVSPITTRILGIEGEINTTVSVCGVSIHPGDLVVADNDGVFIINPKSAAKYAEIAIEKQLREPETKRKIDSGISLASISKADRFFTTEGQSESKEPTKVI</sequence>
<accession>A0A544TKC7</accession>
<dbReference type="InterPro" id="IPR036704">
    <property type="entry name" value="RraA/RraA-like_sf"/>
</dbReference>
<comment type="caution">
    <text evidence="14">The sequence shown here is derived from an EMBL/GenBank/DDBJ whole genome shotgun (WGS) entry which is preliminary data.</text>
</comment>
<evidence type="ECO:0000256" key="9">
    <source>
        <dbReference type="ARBA" id="ARBA00029596"/>
    </source>
</evidence>
<name>A0A544TKC7_9BACI</name>
<dbReference type="GO" id="GO:0008948">
    <property type="term" value="F:oxaloacetate decarboxylase activity"/>
    <property type="evidence" value="ECO:0007669"/>
    <property type="project" value="UniProtKB-EC"/>
</dbReference>
<evidence type="ECO:0000256" key="12">
    <source>
        <dbReference type="ARBA" id="ARBA00047973"/>
    </source>
</evidence>
<dbReference type="EC" id="4.1.1.112" evidence="6"/>
<dbReference type="EC" id="4.1.3.17" evidence="5"/>
<dbReference type="AlphaFoldDB" id="A0A544TKC7"/>
<comment type="similarity">
    <text evidence="3">Belongs to the class II aldolase/RraA-like family.</text>
</comment>
<dbReference type="EMBL" id="VDGG01000005">
    <property type="protein sequence ID" value="TQR17907.1"/>
    <property type="molecule type" value="Genomic_DNA"/>
</dbReference>
<evidence type="ECO:0000256" key="5">
    <source>
        <dbReference type="ARBA" id="ARBA00012213"/>
    </source>
</evidence>
<evidence type="ECO:0000256" key="6">
    <source>
        <dbReference type="ARBA" id="ARBA00012947"/>
    </source>
</evidence>
<comment type="catalytic activity">
    <reaction evidence="1">
        <text>4-hydroxy-4-methyl-2-oxoglutarate = 2 pyruvate</text>
        <dbReference type="Rhea" id="RHEA:22748"/>
        <dbReference type="ChEBI" id="CHEBI:15361"/>
        <dbReference type="ChEBI" id="CHEBI:58276"/>
        <dbReference type="EC" id="4.1.3.17"/>
    </reaction>
</comment>
<dbReference type="GO" id="GO:0047443">
    <property type="term" value="F:4-hydroxy-4-methyl-2-oxoglutarate aldolase activity"/>
    <property type="evidence" value="ECO:0007669"/>
    <property type="project" value="UniProtKB-EC"/>
</dbReference>
<dbReference type="Pfam" id="PF03737">
    <property type="entry name" value="RraA-like"/>
    <property type="match status" value="1"/>
</dbReference>
<dbReference type="Proteomes" id="UP000318937">
    <property type="component" value="Unassembled WGS sequence"/>
</dbReference>
<keyword evidence="15" id="KW-1185">Reference proteome</keyword>
<keyword evidence="13" id="KW-0460">Magnesium</keyword>
<evidence type="ECO:0000256" key="8">
    <source>
        <dbReference type="ARBA" id="ARBA00025046"/>
    </source>
</evidence>
<evidence type="ECO:0000256" key="10">
    <source>
        <dbReference type="ARBA" id="ARBA00030169"/>
    </source>
</evidence>
<dbReference type="PANTHER" id="PTHR33254">
    <property type="entry name" value="4-HYDROXY-4-METHYL-2-OXOGLUTARATE ALDOLASE 3-RELATED"/>
    <property type="match status" value="1"/>
</dbReference>